<dbReference type="STRING" id="576131.SAMN05444486_101875"/>
<gene>
    <name evidence="1" type="ORF">SAMN05444486_101875</name>
</gene>
<name>A0A1H3I618_9RHOB</name>
<organism evidence="1 2">
    <name type="scientific">Lentibacter algarum</name>
    <dbReference type="NCBI Taxonomy" id="576131"/>
    <lineage>
        <taxon>Bacteria</taxon>
        <taxon>Pseudomonadati</taxon>
        <taxon>Pseudomonadota</taxon>
        <taxon>Alphaproteobacteria</taxon>
        <taxon>Rhodobacterales</taxon>
        <taxon>Roseobacteraceae</taxon>
        <taxon>Lentibacter</taxon>
    </lineage>
</organism>
<dbReference type="OrthoDB" id="7165680at2"/>
<reference evidence="1 2" key="1">
    <citation type="submission" date="2016-10" db="EMBL/GenBank/DDBJ databases">
        <authorList>
            <person name="de Groot N.N."/>
        </authorList>
    </citation>
    <scope>NUCLEOTIDE SEQUENCE [LARGE SCALE GENOMIC DNA]</scope>
    <source>
        <strain evidence="1 2">DSM 24677</strain>
    </source>
</reference>
<protein>
    <recommendedName>
        <fullName evidence="3">Cell division protein FtsL</fullName>
    </recommendedName>
</protein>
<evidence type="ECO:0000313" key="2">
    <source>
        <dbReference type="Proteomes" id="UP000199026"/>
    </source>
</evidence>
<dbReference type="EMBL" id="FNPR01000001">
    <property type="protein sequence ID" value="SDY22905.1"/>
    <property type="molecule type" value="Genomic_DNA"/>
</dbReference>
<accession>A0A1H3I618</accession>
<dbReference type="GeneID" id="78123661"/>
<evidence type="ECO:0008006" key="3">
    <source>
        <dbReference type="Google" id="ProtNLM"/>
    </source>
</evidence>
<proteinExistence type="predicted"/>
<sequence>MRTIIVLLTALCVIGSAFWAYHENYQTQEAYASSQRLQGDIGEARARLAILRAEWAYLNRPDRLHELTDLNFQKVGLLPLAAEHFGTINEVGYPVEAQAEELELSFDGSIEVSSDAAGQSGADQ</sequence>
<dbReference type="AlphaFoldDB" id="A0A1H3I618"/>
<keyword evidence="2" id="KW-1185">Reference proteome</keyword>
<dbReference type="RefSeq" id="WP_089888128.1">
    <property type="nucleotide sequence ID" value="NZ_CALJFH010000022.1"/>
</dbReference>
<dbReference type="Proteomes" id="UP000199026">
    <property type="component" value="Unassembled WGS sequence"/>
</dbReference>
<evidence type="ECO:0000313" key="1">
    <source>
        <dbReference type="EMBL" id="SDY22905.1"/>
    </source>
</evidence>